<evidence type="ECO:0000256" key="5">
    <source>
        <dbReference type="SAM" id="Phobius"/>
    </source>
</evidence>
<dbReference type="Pfam" id="PF13520">
    <property type="entry name" value="AA_permease_2"/>
    <property type="match status" value="1"/>
</dbReference>
<keyword evidence="3 5" id="KW-1133">Transmembrane helix</keyword>
<feature type="transmembrane region" description="Helical" evidence="5">
    <location>
        <begin position="472"/>
        <end position="493"/>
    </location>
</feature>
<accession>A0AA40AWL9</accession>
<protein>
    <submittedName>
        <fullName evidence="6">Amino acid/polyamine transporter I</fullName>
    </submittedName>
</protein>
<feature type="transmembrane region" description="Helical" evidence="5">
    <location>
        <begin position="300"/>
        <end position="319"/>
    </location>
</feature>
<dbReference type="Proteomes" id="UP001172101">
    <property type="component" value="Unassembled WGS sequence"/>
</dbReference>
<feature type="transmembrane region" description="Helical" evidence="5">
    <location>
        <begin position="157"/>
        <end position="176"/>
    </location>
</feature>
<dbReference type="PANTHER" id="PTHR11785:SF382">
    <property type="entry name" value="LOW-AFFINITY METHIONINE PERMEASE"/>
    <property type="match status" value="1"/>
</dbReference>
<comment type="subcellular location">
    <subcellularLocation>
        <location evidence="1">Membrane</location>
        <topology evidence="1">Multi-pass membrane protein</topology>
    </subcellularLocation>
</comment>
<dbReference type="InterPro" id="IPR002293">
    <property type="entry name" value="AA/rel_permease1"/>
</dbReference>
<feature type="transmembrane region" description="Helical" evidence="5">
    <location>
        <begin position="230"/>
        <end position="249"/>
    </location>
</feature>
<organism evidence="6 7">
    <name type="scientific">Lasiosphaeria miniovina</name>
    <dbReference type="NCBI Taxonomy" id="1954250"/>
    <lineage>
        <taxon>Eukaryota</taxon>
        <taxon>Fungi</taxon>
        <taxon>Dikarya</taxon>
        <taxon>Ascomycota</taxon>
        <taxon>Pezizomycotina</taxon>
        <taxon>Sordariomycetes</taxon>
        <taxon>Sordariomycetidae</taxon>
        <taxon>Sordariales</taxon>
        <taxon>Lasiosphaeriaceae</taxon>
        <taxon>Lasiosphaeria</taxon>
    </lineage>
</organism>
<feature type="transmembrane region" description="Helical" evidence="5">
    <location>
        <begin position="438"/>
        <end position="460"/>
    </location>
</feature>
<feature type="transmembrane region" description="Helical" evidence="5">
    <location>
        <begin position="395"/>
        <end position="417"/>
    </location>
</feature>
<reference evidence="6" key="1">
    <citation type="submission" date="2023-06" db="EMBL/GenBank/DDBJ databases">
        <title>Genome-scale phylogeny and comparative genomics of the fungal order Sordariales.</title>
        <authorList>
            <consortium name="Lawrence Berkeley National Laboratory"/>
            <person name="Hensen N."/>
            <person name="Bonometti L."/>
            <person name="Westerberg I."/>
            <person name="Brannstrom I.O."/>
            <person name="Guillou S."/>
            <person name="Cros-Aarteil S."/>
            <person name="Calhoun S."/>
            <person name="Haridas S."/>
            <person name="Kuo A."/>
            <person name="Mondo S."/>
            <person name="Pangilinan J."/>
            <person name="Riley R."/>
            <person name="LaButti K."/>
            <person name="Andreopoulos B."/>
            <person name="Lipzen A."/>
            <person name="Chen C."/>
            <person name="Yanf M."/>
            <person name="Daum C."/>
            <person name="Ng V."/>
            <person name="Clum A."/>
            <person name="Steindorff A."/>
            <person name="Ohm R."/>
            <person name="Martin F."/>
            <person name="Silar P."/>
            <person name="Natvig D."/>
            <person name="Lalanne C."/>
            <person name="Gautier V."/>
            <person name="Ament-velasquez S.L."/>
            <person name="Kruys A."/>
            <person name="Hutchinson M.I."/>
            <person name="Powell A.J."/>
            <person name="Barry K."/>
            <person name="Miller A.N."/>
            <person name="Grigoriev I.V."/>
            <person name="Debuchy R."/>
            <person name="Gladieux P."/>
            <person name="Thoren M.H."/>
            <person name="Johannesson H."/>
        </authorList>
    </citation>
    <scope>NUCLEOTIDE SEQUENCE</scope>
    <source>
        <strain evidence="6">SMH2392-1A</strain>
    </source>
</reference>
<keyword evidence="2 5" id="KW-0812">Transmembrane</keyword>
<gene>
    <name evidence="6" type="ORF">B0T26DRAFT_257685</name>
</gene>
<feature type="transmembrane region" description="Helical" evidence="5">
    <location>
        <begin position="196"/>
        <end position="218"/>
    </location>
</feature>
<dbReference type="PANTHER" id="PTHR11785">
    <property type="entry name" value="AMINO ACID TRANSPORTER"/>
    <property type="match status" value="1"/>
</dbReference>
<dbReference type="RefSeq" id="XP_060299224.1">
    <property type="nucleotide sequence ID" value="XM_060434024.1"/>
</dbReference>
<evidence type="ECO:0000256" key="4">
    <source>
        <dbReference type="ARBA" id="ARBA00023136"/>
    </source>
</evidence>
<dbReference type="PIRSF" id="PIRSF006060">
    <property type="entry name" value="AA_transporter"/>
    <property type="match status" value="1"/>
</dbReference>
<dbReference type="GeneID" id="85317294"/>
<dbReference type="InterPro" id="IPR050598">
    <property type="entry name" value="AminoAcid_Transporter"/>
</dbReference>
<sequence>MNKTIGSGIFTQPYNVVSGVGNPAAALLLWIAAALIVWCISICWVELGLSIPRHRVAHRHVSTPKSGGDKNYLEYIFTVPDFFISCVYGITFLIFGNLAGNAIQFGVYMQTAINPNCQEGCMRSGPVVGWALGVLIFCALINIITPKGSILINNMFAVLKVSLVIIMIFLGIGWSLKWGGEGCKSIKWEYKGKVGGFGDVVQALTFAIYPSTGFEQPFYVLAEVRRPKTLFAPTVMSTMALILVLNPLINTSYFCANPYQGSNIRSGPNSLNTTNAAINFFWTISGGRASDGGQGLLRGASVLFALSIFGNLLAVIYTAPRVKQEIAKEGILPKSLFFAASKDSLLSRLFTKNPADKEQAPIPATALHLMFEIILVLSVGLSLAPGEAYNTLTYLYTYVITGILGFLAVVGLLYLKVDAWLKPQTGRRWNQKREYRPMLDPLPCIVAVVSLGLVLFGAFAKTSVVVTDGQPGWLKPAVGWCGLSLGVIWWLGMELRQWKGQYRIRRERITYVEAVDDADPVQTAEMVIVEKEYSSQHHWPADNLSQQGHRVFISVIH</sequence>
<evidence type="ECO:0000256" key="2">
    <source>
        <dbReference type="ARBA" id="ARBA00022692"/>
    </source>
</evidence>
<dbReference type="EMBL" id="JAUIRO010000003">
    <property type="protein sequence ID" value="KAK0723300.1"/>
    <property type="molecule type" value="Genomic_DNA"/>
</dbReference>
<comment type="caution">
    <text evidence="6">The sequence shown here is derived from an EMBL/GenBank/DDBJ whole genome shotgun (WGS) entry which is preliminary data.</text>
</comment>
<dbReference type="Gene3D" id="1.20.1740.10">
    <property type="entry name" value="Amino acid/polyamine transporter I"/>
    <property type="match status" value="1"/>
</dbReference>
<evidence type="ECO:0000256" key="3">
    <source>
        <dbReference type="ARBA" id="ARBA00022989"/>
    </source>
</evidence>
<keyword evidence="7" id="KW-1185">Reference proteome</keyword>
<evidence type="ECO:0000313" key="6">
    <source>
        <dbReference type="EMBL" id="KAK0723300.1"/>
    </source>
</evidence>
<dbReference type="AlphaFoldDB" id="A0AA40AWL9"/>
<name>A0AA40AWL9_9PEZI</name>
<evidence type="ECO:0000313" key="7">
    <source>
        <dbReference type="Proteomes" id="UP001172101"/>
    </source>
</evidence>
<proteinExistence type="predicted"/>
<dbReference type="GO" id="GO:0016020">
    <property type="term" value="C:membrane"/>
    <property type="evidence" value="ECO:0007669"/>
    <property type="project" value="UniProtKB-SubCell"/>
</dbReference>
<feature type="transmembrane region" description="Helical" evidence="5">
    <location>
        <begin position="362"/>
        <end position="383"/>
    </location>
</feature>
<feature type="transmembrane region" description="Helical" evidence="5">
    <location>
        <begin position="27"/>
        <end position="51"/>
    </location>
</feature>
<dbReference type="GO" id="GO:0015179">
    <property type="term" value="F:L-amino acid transmembrane transporter activity"/>
    <property type="evidence" value="ECO:0007669"/>
    <property type="project" value="TreeGrafter"/>
</dbReference>
<feature type="transmembrane region" description="Helical" evidence="5">
    <location>
        <begin position="127"/>
        <end position="145"/>
    </location>
</feature>
<keyword evidence="4 5" id="KW-0472">Membrane</keyword>
<evidence type="ECO:0000256" key="1">
    <source>
        <dbReference type="ARBA" id="ARBA00004141"/>
    </source>
</evidence>